<feature type="region of interest" description="Disordered" evidence="2">
    <location>
        <begin position="2306"/>
        <end position="2361"/>
    </location>
</feature>
<accession>A0A1Q9C8F0</accession>
<evidence type="ECO:0000313" key="6">
    <source>
        <dbReference type="Proteomes" id="UP000186817"/>
    </source>
</evidence>
<dbReference type="PROSITE" id="PS50994">
    <property type="entry name" value="INTEGRASE"/>
    <property type="match status" value="1"/>
</dbReference>
<evidence type="ECO:0000256" key="2">
    <source>
        <dbReference type="SAM" id="MobiDB-lite"/>
    </source>
</evidence>
<dbReference type="GO" id="GO:0005737">
    <property type="term" value="C:cytoplasm"/>
    <property type="evidence" value="ECO:0007669"/>
    <property type="project" value="TreeGrafter"/>
</dbReference>
<feature type="coiled-coil region" evidence="1">
    <location>
        <begin position="3188"/>
        <end position="3243"/>
    </location>
</feature>
<keyword evidence="6" id="KW-1185">Reference proteome</keyword>
<dbReference type="Proteomes" id="UP000186817">
    <property type="component" value="Unassembled WGS sequence"/>
</dbReference>
<feature type="compositionally biased region" description="Basic and acidic residues" evidence="2">
    <location>
        <begin position="1761"/>
        <end position="1771"/>
    </location>
</feature>
<reference evidence="5 6" key="1">
    <citation type="submission" date="2016-02" db="EMBL/GenBank/DDBJ databases">
        <title>Genome analysis of coral dinoflagellate symbionts highlights evolutionary adaptations to a symbiotic lifestyle.</title>
        <authorList>
            <person name="Aranda M."/>
            <person name="Li Y."/>
            <person name="Liew Y.J."/>
            <person name="Baumgarten S."/>
            <person name="Simakov O."/>
            <person name="Wilson M."/>
            <person name="Piel J."/>
            <person name="Ashoor H."/>
            <person name="Bougouffa S."/>
            <person name="Bajic V.B."/>
            <person name="Ryu T."/>
            <person name="Ravasi T."/>
            <person name="Bayer T."/>
            <person name="Micklem G."/>
            <person name="Kim H."/>
            <person name="Bhak J."/>
            <person name="Lajeunesse T.C."/>
            <person name="Voolstra C.R."/>
        </authorList>
    </citation>
    <scope>NUCLEOTIDE SEQUENCE [LARGE SCALE GENOMIC DNA]</scope>
    <source>
        <strain evidence="5 6">CCMP2467</strain>
    </source>
</reference>
<feature type="region of interest" description="Disordered" evidence="2">
    <location>
        <begin position="599"/>
        <end position="621"/>
    </location>
</feature>
<feature type="region of interest" description="Disordered" evidence="2">
    <location>
        <begin position="1721"/>
        <end position="1771"/>
    </location>
</feature>
<gene>
    <name evidence="5" type="primary">CPK34</name>
    <name evidence="5" type="ORF">AK812_SmicGene40530</name>
</gene>
<evidence type="ECO:0000259" key="4">
    <source>
        <dbReference type="PROSITE" id="PS50994"/>
    </source>
</evidence>
<dbReference type="PROSITE" id="PS50011">
    <property type="entry name" value="PROTEIN_KINASE_DOM"/>
    <property type="match status" value="1"/>
</dbReference>
<dbReference type="InterPro" id="IPR000719">
    <property type="entry name" value="Prot_kinase_dom"/>
</dbReference>
<feature type="compositionally biased region" description="Basic and acidic residues" evidence="2">
    <location>
        <begin position="3548"/>
        <end position="3564"/>
    </location>
</feature>
<keyword evidence="5" id="KW-0808">Transferase</keyword>
<feature type="region of interest" description="Disordered" evidence="2">
    <location>
        <begin position="671"/>
        <end position="692"/>
    </location>
</feature>
<dbReference type="Gene3D" id="3.30.420.10">
    <property type="entry name" value="Ribonuclease H-like superfamily/Ribonuclease H"/>
    <property type="match status" value="1"/>
</dbReference>
<protein>
    <submittedName>
        <fullName evidence="5">Calcium-dependent protein kinase 34</fullName>
    </submittedName>
</protein>
<dbReference type="GO" id="GO:0004674">
    <property type="term" value="F:protein serine/threonine kinase activity"/>
    <property type="evidence" value="ECO:0007669"/>
    <property type="project" value="TreeGrafter"/>
</dbReference>
<feature type="region of interest" description="Disordered" evidence="2">
    <location>
        <begin position="3532"/>
        <end position="3572"/>
    </location>
</feature>
<feature type="domain" description="Integrase catalytic" evidence="4">
    <location>
        <begin position="1851"/>
        <end position="2034"/>
    </location>
</feature>
<feature type="region of interest" description="Disordered" evidence="2">
    <location>
        <begin position="976"/>
        <end position="1014"/>
    </location>
</feature>
<dbReference type="GO" id="GO:0005634">
    <property type="term" value="C:nucleus"/>
    <property type="evidence" value="ECO:0007669"/>
    <property type="project" value="TreeGrafter"/>
</dbReference>
<dbReference type="PANTHER" id="PTHR44167:SF18">
    <property type="entry name" value="PROTEIN KINASE DOMAIN-CONTAINING PROTEIN"/>
    <property type="match status" value="1"/>
</dbReference>
<comment type="caution">
    <text evidence="5">The sequence shown here is derived from an EMBL/GenBank/DDBJ whole genome shotgun (WGS) entry which is preliminary data.</text>
</comment>
<dbReference type="PANTHER" id="PTHR44167">
    <property type="entry name" value="OVARIAN-SPECIFIC SERINE/THREONINE-PROTEIN KINASE LOK-RELATED"/>
    <property type="match status" value="1"/>
</dbReference>
<dbReference type="OMA" id="NGRECAQ"/>
<evidence type="ECO:0000256" key="1">
    <source>
        <dbReference type="SAM" id="Coils"/>
    </source>
</evidence>
<dbReference type="EMBL" id="LSRX01001512">
    <property type="protein sequence ID" value="OLP79206.1"/>
    <property type="molecule type" value="Genomic_DNA"/>
</dbReference>
<sequence length="3572" mass="400326">MGTPLYAGTVQPYQIQKSFATSCRGKPNKPVAYHKDQSMPQELLQDRFKISRDHVLGEGSYAVVYKGLDRKGLKNVAVKLYKEIDEDATRSFKKSIDVLLGIQTGMRSSSKTAPSEDGRSDVSDTEPPDEIDTGWAENSTDWAEFATRSFDPSIVEIPSHVRRRSSRGELIRKIDFSSCFTDFVYLFVLVWLLWNKTGIDVPNSRGNSIETPTSVGNSGKASSCLECCDFSSGSGWTILPSKVAEKEGSRNLVASIFYLNSEDSFDYLRDCYLAGTSKNYFVNYQEPGMSAQGSGPGPGAGGIPLHEFRKDVPPGWAPNISDYPLRLYFERLKLWYRIYEGDDTMVGPLVAGRLQGKAQRLGMQLRLQRPDGGVDVGSDALVRLSVEEVRDPQNANIVLQHSIPSGIQALCNSLKDAFGVSDQEMVSQSIEAFFEFRRGKMSFQEYAIEFDIRLEEPVTRAGLDLNDVAKFYLFFRGSGLPYKFVEDIKLQLQGDLRRYQEARGLALRLITKKDDSGELYYEDTDAGAQVDDGWDNDAWFDDGWSWIEESSPSHRADYWQDYEEYHEPYHDGTYYDESYEPWQDEDWNGSWEEPIASATETSAPMEGAAEPSESYPVKGKGSSGPGCSICGSRWHASSSCPVGANSGYGGGKGKGKSKGFGFPYGGKGKFRKGFGKSKGKGKGKWTPKGKGKGKGYYGYATEKTLVGSFGESRVATTPPRTKVVHFKLDHDDSPVLPLGTRSRNNDSEAAEESEATASTSAKKLDFTFATGVYSDSLSYHTVCGVKRRGLLVDPGAASGLVGSETLRDMLEHCLPNDQAVQWRYDRTNSVSGINGTPEQTLGEVSLPLQMSEFSGTYSAEVIGGEGSLCPALLSNPALRKQSSALLTNHFENGDGVLIARHGREDWTYLRMLLTDSGHYLLPVDGTVNVQQDERKHVEQMMFTWAEEIQSRWSDVRHCFLQRREHERSYSSRVVAKDACTSPKTSSTTTETSTTTAVKAEVKETEPEVSTKSMAMSSDATAVVAKDAGTSSETSSTTAESIFKKFVSSASGSMTHMSSASGSLVERPFLDGPVTTSRAPQDYWTFDGDYVYRHHKVARRILFTPNCSVDCPVEATRFTGERITEINYVPKKAASRFLEDDWVKAKVPNYDLGSSWVGVTKFRLRCTPSPLQPPAAMATESFGDGLDGELFPSYSGDEFPSHWSDERKDRAKRYYRAIPEEFYSKSGRRPITPRNCEAWMRQAKGKNLRFQFWELCSGSGRLSLCMMLAQFMVGFPIDYRYSWDIGYAPHQSLLQQVHSEFVPDHVFAAPSCAPWSVAAANKDKAKRDEDRRAELPTLEFLHDLSLSQQSQDRGFTLEQPYSSAMLKDSPVAKLLNHPGVRTQRLDQCMLGAVDEQQKPIRKATALLSNRRWRRTTKRCNGHNGAPHGELQGRFKGCCRTALAAVYPKRMAQAMAQDLWSILRADKATVCPKWPRSLFWEHGIYYTCERCQLGRAAPPGCEHTMVPGECRYGQPARQQARARPDALPPTPSTTSPAAPSDSVSSPAAPTRMARSDLEDITGPFKFLARNGDYSRVSLEVHPSLTLRSEPQLYLKAALMQLLDSCLDLFKANASRDYDHWLSDPVLLRVFQEVFQEIMSVLGVLVSLRPWQRKVPDPYLSSACAPMRLLINGDIRSWKVNSLEDMRVLSHSQLHAAVDEADWHVHLFGFCQDDMEVDRRRPWTAASSNALQPPAASSAASSHGQRPPADAPPDEAEPEEEAFDAVRPEAEEEPKTLKPLFDFKKVYKRLQGDIIQRDPMTAKRLLLGLHERFYHCPITDFKNMLLRAGLSSDVLPLAEEAVMSCSICRKYVRLPNRPQVKIGSAASSFNHRVQVDLFMHKESWILLCVDEATRYKTAKAVKSREHQELLNSMFESWFSVFGPPAQLVMDQETSLMGHEAGRELERFNVERVPKGTTAGPASKQHTGTGLVERHVGLMELTMMKLEAELDRQGIAITVGDLAKEAAMSHNISLNYGGATPSMCVFGVIPRPFYQDDGSGITAVVGALQTDVTPFEKAIRIRQMALSMVQRAVAEDRIARANRTRTHQLKLGEMVPGVTRVDFHRETQGDVGWRGPAELLKINSEEGTAILSYQGRPYLVSLRHIRAHQAGVFVVLSKDQLGDLTELMHLTEKLSPYKVVTIGWVPEKKGDLTTWRRASTSSLAYVEIWPKILRLASGLSKHNAGGAMVGQGVRQVHPPMGSCGVLLLWTYGQTEHASHEHNDDKPIILKKVTTTPMDKVCFVYVYFFVNVDYRPEQTMKVLPSEGAIDVDSECQDPGSPAASSSAASPMSISTETTTSPRSTTTPMETEEEEEEAVCNKRKGPETRTVVMAPEAKKGRLELLLDHLGKDQVLTKAQHNLVNMYWAMHWCQSVPTDFPTIWYGCDNNVQLAQWDIYMSRSFEEQVTNPPREPFLFTWPGKKYEALFADLSNGEIYKVDDEADNITEEECYSIWPQVEEADAAEIKQFVETASFQKMHVNSLTEDTVIIDSVWVRKWKRMPDGSRKVKSRLCARGCFDKQKDLLTTRSTTATRLSQRIVLSVAANEDLEAESWDISGAFLKGLTFEKVRELLKARGVTSPVRKVVIIAPANVWRHLASFDSRFKVDYEKLSQYVLFCIKPVYGLSDAPLAWQLCLHGHFEEQGGSASLMDENLFYWRDKKTGRTTSIVTTHVDDCGAGGKKEWLAQQLTLLQSKFGKVTRQTLPFTHCGVLYEKIPDGFRMSQDSFAQKLKPAEIPSTRKDEELLTPSEVTMFRSILGGLLWLTATRLDLIAEVCALQSQVTRAKVAHLRQANGVVKRARQEVGQGMGLYFQKLQPPLHDSSAAGNTRHYAQEGILVLLCEDHMDQFSREYEHILTDDQCKALGGRCHILWSHGAKAKRISYSTSHAETLAAVSGLEAGTLVSVRLAELLYSPRPPTLQGLIAQQERGVRDLPIDAYTDCRDFYELASGDKNAPQDKNQRLYILSFREARMSGRVRWMCLTPTESMTADALTKTMIAEPMMKLLTTGTVQFYNQEKHKMIIRSLPVMNETEEHHFDMDDKELIRELSKPAASIVACTAFVKPRFMCLSLLVMTTSATPTSPSSSSATSDGYDDGWKWLMTMVVIVIFTERVLCETVRLWWRRLTTSTTTSSTAADDPMDVDESNMDATDHENHDDLVKQLKEANDSINALGQQLMDAEYDVRTRQEQVERLDDLLRARDRELRHLRSENDRLQRPQERVIVPGELYATVSVVSYSKDEDDNPGLDAESESLFIVFELGGESLEDRLVRYADEGRKLSADEHRSLQWALVSIVFGLHTLGYVHLDIKPANIVSFDMPDKKEQWKLIDLDGALNSGKPAMLKDCVTTLQYLSPELAGTFLSMKVCARDKFGRARRGREETDNQLIKLSRLMDVWSVGMCAMEAIFLVPILMPWYDEWLRETGTEEKFLNWLADYHSDPIITGDLRDALREIDEDMCNFLEGMLQKDPSKRFSIIECINHTWFEKMRHSHLEDLAGILEKSEAADSEAQSPASRPSPKEEKEDRPTGKDARRASRACVLM</sequence>
<organism evidence="5 6">
    <name type="scientific">Symbiodinium microadriaticum</name>
    <name type="common">Dinoflagellate</name>
    <name type="synonym">Zooxanthella microadriatica</name>
    <dbReference type="NCBI Taxonomy" id="2951"/>
    <lineage>
        <taxon>Eukaryota</taxon>
        <taxon>Sar</taxon>
        <taxon>Alveolata</taxon>
        <taxon>Dinophyceae</taxon>
        <taxon>Suessiales</taxon>
        <taxon>Symbiodiniaceae</taxon>
        <taxon>Symbiodinium</taxon>
    </lineage>
</organism>
<feature type="compositionally biased region" description="Low complexity" evidence="2">
    <location>
        <begin position="1530"/>
        <end position="1548"/>
    </location>
</feature>
<dbReference type="GO" id="GO:0005524">
    <property type="term" value="F:ATP binding"/>
    <property type="evidence" value="ECO:0007669"/>
    <property type="project" value="InterPro"/>
</dbReference>
<evidence type="ECO:0000259" key="3">
    <source>
        <dbReference type="PROSITE" id="PS50011"/>
    </source>
</evidence>
<feature type="region of interest" description="Disordered" evidence="2">
    <location>
        <begin position="734"/>
        <end position="756"/>
    </location>
</feature>
<feature type="compositionally biased region" description="Low complexity" evidence="2">
    <location>
        <begin position="2315"/>
        <end position="2343"/>
    </location>
</feature>
<feature type="domain" description="Protein kinase" evidence="3">
    <location>
        <begin position="3199"/>
        <end position="3515"/>
    </location>
</feature>
<dbReference type="InterPro" id="IPR036397">
    <property type="entry name" value="RNaseH_sf"/>
</dbReference>
<dbReference type="OrthoDB" id="441428at2759"/>
<feature type="compositionally biased region" description="Acidic residues" evidence="2">
    <location>
        <begin position="123"/>
        <end position="132"/>
    </location>
</feature>
<dbReference type="Gene3D" id="3.30.200.20">
    <property type="entry name" value="Phosphorylase Kinase, domain 1"/>
    <property type="match status" value="1"/>
</dbReference>
<dbReference type="InterPro" id="IPR001584">
    <property type="entry name" value="Integrase_cat-core"/>
</dbReference>
<dbReference type="SMART" id="SM00220">
    <property type="entry name" value="S_TKc"/>
    <property type="match status" value="1"/>
</dbReference>
<feature type="compositionally biased region" description="Low complexity" evidence="2">
    <location>
        <begin position="1722"/>
        <end position="1739"/>
    </location>
</feature>
<evidence type="ECO:0000313" key="5">
    <source>
        <dbReference type="EMBL" id="OLP79206.1"/>
    </source>
</evidence>
<feature type="compositionally biased region" description="Low complexity" evidence="2">
    <location>
        <begin position="980"/>
        <end position="995"/>
    </location>
</feature>
<feature type="compositionally biased region" description="Acidic residues" evidence="2">
    <location>
        <begin position="1749"/>
        <end position="1760"/>
    </location>
</feature>
<keyword evidence="5" id="KW-0418">Kinase</keyword>
<proteinExistence type="predicted"/>
<keyword evidence="1" id="KW-0175">Coiled coil</keyword>
<feature type="region of interest" description="Disordered" evidence="2">
    <location>
        <begin position="1512"/>
        <end position="1550"/>
    </location>
</feature>
<dbReference type="Pfam" id="PF00069">
    <property type="entry name" value="Pkinase"/>
    <property type="match status" value="1"/>
</dbReference>
<dbReference type="InterPro" id="IPR011009">
    <property type="entry name" value="Kinase-like_dom_sf"/>
</dbReference>
<name>A0A1Q9C8F0_SYMMI</name>
<dbReference type="GO" id="GO:0003676">
    <property type="term" value="F:nucleic acid binding"/>
    <property type="evidence" value="ECO:0007669"/>
    <property type="project" value="InterPro"/>
</dbReference>
<dbReference type="GO" id="GO:0044773">
    <property type="term" value="P:mitotic DNA damage checkpoint signaling"/>
    <property type="evidence" value="ECO:0007669"/>
    <property type="project" value="TreeGrafter"/>
</dbReference>
<dbReference type="GO" id="GO:0015074">
    <property type="term" value="P:DNA integration"/>
    <property type="evidence" value="ECO:0007669"/>
    <property type="project" value="InterPro"/>
</dbReference>
<feature type="region of interest" description="Disordered" evidence="2">
    <location>
        <begin position="107"/>
        <end position="135"/>
    </location>
</feature>
<dbReference type="SUPFAM" id="SSF56112">
    <property type="entry name" value="Protein kinase-like (PK-like)"/>
    <property type="match status" value="2"/>
</dbReference>
<dbReference type="Gene3D" id="1.10.510.10">
    <property type="entry name" value="Transferase(Phosphotransferase) domain 1"/>
    <property type="match status" value="1"/>
</dbReference>